<evidence type="ECO:0000313" key="8">
    <source>
        <dbReference type="EMBL" id="EHO17389.1"/>
    </source>
</evidence>
<comment type="caution">
    <text evidence="5">Lacks conserved residue(s) required for the propagation of feature annotation.</text>
</comment>
<proteinExistence type="inferred from homology"/>
<reference evidence="8 9" key="1">
    <citation type="submission" date="2011-10" db="EMBL/GenBank/DDBJ databases">
        <title>The Genome Sequence of Lachnospiraceae bacterium ACC2.</title>
        <authorList>
            <consortium name="The Broad Institute Genome Sequencing Platform"/>
            <person name="Earl A."/>
            <person name="Ward D."/>
            <person name="Feldgarden M."/>
            <person name="Gevers D."/>
            <person name="Sizova M."/>
            <person name="Hazen A."/>
            <person name="Epstein S."/>
            <person name="Young S.K."/>
            <person name="Zeng Q."/>
            <person name="Gargeya S."/>
            <person name="Fitzgerald M."/>
            <person name="Haas B."/>
            <person name="Abouelleil A."/>
            <person name="Alvarado L."/>
            <person name="Arachchi H.M."/>
            <person name="Berlin A."/>
            <person name="Brown A."/>
            <person name="Chapman S.B."/>
            <person name="Chen Z."/>
            <person name="Dunbar C."/>
            <person name="Freedman E."/>
            <person name="Gearin G."/>
            <person name="Goldberg J."/>
            <person name="Griggs A."/>
            <person name="Gujja S."/>
            <person name="Heiman D."/>
            <person name="Howarth C."/>
            <person name="Larson L."/>
            <person name="Lui A."/>
            <person name="MacDonald P.J.P."/>
            <person name="Montmayeur A."/>
            <person name="Murphy C."/>
            <person name="Neiman D."/>
            <person name="Pearson M."/>
            <person name="Priest M."/>
            <person name="Roberts A."/>
            <person name="Saif S."/>
            <person name="Shea T."/>
            <person name="Shenoy N."/>
            <person name="Sisk P."/>
            <person name="Stolte C."/>
            <person name="Sykes S."/>
            <person name="Wortman J."/>
            <person name="Nusbaum C."/>
            <person name="Birren B."/>
        </authorList>
    </citation>
    <scope>NUCLEOTIDE SEQUENCE [LARGE SCALE GENOMIC DNA]</scope>
    <source>
        <strain evidence="8 9">ACC2</strain>
    </source>
</reference>
<sequence length="290" mass="31382">MSAESLREAERRGTAYLAAAGREEAAQTARLLLCHILGMDFTDYILARERELPAEAARRYAAMLEQRAEGVPLQYLTKAQNFCGLELYVDERVLIPRYDTECLVEAVLRDRREGRLLDLCTGSGCIPLALLKLGGFHSALGADISADALAVAEINRARTGLPLSLRRSDLFSEIPERFDVITANPPYIESAEIETLSVEVRDHEPRLALDGTADGLAFYRRLAAESGAHLTDGGGLYLEIGASQGAAVAALLRAAAFSDIQIIQDLAGRDRVVKGTFHGRGTSQGNAAPL</sequence>
<comment type="catalytic activity">
    <reaction evidence="4 5">
        <text>L-glutaminyl-[peptide chain release factor] + S-adenosyl-L-methionine = N(5)-methyl-L-glutaminyl-[peptide chain release factor] + S-adenosyl-L-homocysteine + H(+)</text>
        <dbReference type="Rhea" id="RHEA:42896"/>
        <dbReference type="Rhea" id="RHEA-COMP:10271"/>
        <dbReference type="Rhea" id="RHEA-COMP:10272"/>
        <dbReference type="ChEBI" id="CHEBI:15378"/>
        <dbReference type="ChEBI" id="CHEBI:30011"/>
        <dbReference type="ChEBI" id="CHEBI:57856"/>
        <dbReference type="ChEBI" id="CHEBI:59789"/>
        <dbReference type="ChEBI" id="CHEBI:61891"/>
        <dbReference type="EC" id="2.1.1.297"/>
    </reaction>
</comment>
<dbReference type="NCBIfam" id="TIGR03534">
    <property type="entry name" value="RF_mod_PrmC"/>
    <property type="match status" value="1"/>
</dbReference>
<dbReference type="SUPFAM" id="SSF53335">
    <property type="entry name" value="S-adenosyl-L-methionine-dependent methyltransferases"/>
    <property type="match status" value="1"/>
</dbReference>
<feature type="binding site" evidence="5">
    <location>
        <position position="184"/>
    </location>
    <ligand>
        <name>S-adenosyl-L-methionine</name>
        <dbReference type="ChEBI" id="CHEBI:59789"/>
    </ligand>
</feature>
<feature type="domain" description="Methyltransferase small" evidence="6">
    <location>
        <begin position="100"/>
        <end position="194"/>
    </location>
</feature>
<evidence type="ECO:0000313" key="9">
    <source>
        <dbReference type="Proteomes" id="UP000018466"/>
    </source>
</evidence>
<dbReference type="InterPro" id="IPR029063">
    <property type="entry name" value="SAM-dependent_MTases_sf"/>
</dbReference>
<evidence type="ECO:0000256" key="2">
    <source>
        <dbReference type="ARBA" id="ARBA00022679"/>
    </source>
</evidence>
<name>A0AA36Y5R1_9FIRM</name>
<dbReference type="NCBIfam" id="TIGR00536">
    <property type="entry name" value="hemK_fam"/>
    <property type="match status" value="1"/>
</dbReference>
<protein>
    <recommendedName>
        <fullName evidence="5">Release factor glutamine methyltransferase</fullName>
        <shortName evidence="5">RF MTase</shortName>
        <ecNumber evidence="5">2.1.1.297</ecNumber>
    </recommendedName>
    <alternativeName>
        <fullName evidence="5">N5-glutamine methyltransferase PrmC</fullName>
    </alternativeName>
    <alternativeName>
        <fullName evidence="5">Protein-(glutamine-N5) MTase PrmC</fullName>
    </alternativeName>
    <alternativeName>
        <fullName evidence="5">Protein-glutamine N-methyltransferase PrmC</fullName>
    </alternativeName>
</protein>
<dbReference type="Gene3D" id="3.40.50.150">
    <property type="entry name" value="Vaccinia Virus protein VP39"/>
    <property type="match status" value="1"/>
</dbReference>
<comment type="function">
    <text evidence="5">Methylates the class 1 translation termination release factors RF1/PrfA and RF2/PrfB on the glutamine residue of the universally conserved GGQ motif.</text>
</comment>
<dbReference type="EMBL" id="AGEL01000006">
    <property type="protein sequence ID" value="EHO17389.1"/>
    <property type="molecule type" value="Genomic_DNA"/>
</dbReference>
<evidence type="ECO:0000256" key="1">
    <source>
        <dbReference type="ARBA" id="ARBA00022603"/>
    </source>
</evidence>
<feature type="domain" description="Release factor glutamine methyltransferase N-terminal" evidence="7">
    <location>
        <begin position="8"/>
        <end position="77"/>
    </location>
</feature>
<keyword evidence="2 5" id="KW-0808">Transferase</keyword>
<dbReference type="PANTHER" id="PTHR18895">
    <property type="entry name" value="HEMK METHYLTRANSFERASE"/>
    <property type="match status" value="1"/>
</dbReference>
<dbReference type="InterPro" id="IPR050320">
    <property type="entry name" value="N5-glutamine_MTase"/>
</dbReference>
<feature type="binding site" evidence="5">
    <location>
        <position position="143"/>
    </location>
    <ligand>
        <name>S-adenosyl-L-methionine</name>
        <dbReference type="ChEBI" id="CHEBI:59789"/>
    </ligand>
</feature>
<dbReference type="InterPro" id="IPR019874">
    <property type="entry name" value="RF_methyltr_PrmC"/>
</dbReference>
<dbReference type="Gene3D" id="1.10.8.10">
    <property type="entry name" value="DNA helicase RuvA subunit, C-terminal domain"/>
    <property type="match status" value="1"/>
</dbReference>
<organism evidence="8 9">
    <name type="scientific">Stomatobaculum longum</name>
    <dbReference type="NCBI Taxonomy" id="796942"/>
    <lineage>
        <taxon>Bacteria</taxon>
        <taxon>Bacillati</taxon>
        <taxon>Bacillota</taxon>
        <taxon>Clostridia</taxon>
        <taxon>Lachnospirales</taxon>
        <taxon>Lachnospiraceae</taxon>
        <taxon>Stomatobaculum</taxon>
    </lineage>
</organism>
<gene>
    <name evidence="5" type="primary">prmC</name>
    <name evidence="8" type="ORF">HMPREF9623_00988</name>
</gene>
<accession>A0AA36Y5R1</accession>
<dbReference type="CDD" id="cd02440">
    <property type="entry name" value="AdoMet_MTases"/>
    <property type="match status" value="1"/>
</dbReference>
<evidence type="ECO:0000259" key="6">
    <source>
        <dbReference type="Pfam" id="PF05175"/>
    </source>
</evidence>
<dbReference type="AlphaFoldDB" id="A0AA36Y5R1"/>
<dbReference type="InterPro" id="IPR007848">
    <property type="entry name" value="Small_mtfrase_dom"/>
</dbReference>
<dbReference type="GO" id="GO:0102559">
    <property type="term" value="F:peptide chain release factor N(5)-glutamine methyltransferase activity"/>
    <property type="evidence" value="ECO:0007669"/>
    <property type="project" value="UniProtKB-EC"/>
</dbReference>
<keyword evidence="9" id="KW-1185">Reference proteome</keyword>
<feature type="binding site" evidence="5">
    <location>
        <begin position="184"/>
        <end position="187"/>
    </location>
    <ligand>
        <name>substrate</name>
    </ligand>
</feature>
<dbReference type="HAMAP" id="MF_02126">
    <property type="entry name" value="RF_methyltr_PrmC"/>
    <property type="match status" value="1"/>
</dbReference>
<comment type="caution">
    <text evidence="8">The sequence shown here is derived from an EMBL/GenBank/DDBJ whole genome shotgun (WGS) entry which is preliminary data.</text>
</comment>
<dbReference type="InterPro" id="IPR004556">
    <property type="entry name" value="HemK-like"/>
</dbReference>
<comment type="similarity">
    <text evidence="5">Belongs to the protein N5-glutamine methyltransferase family. PrmC subfamily.</text>
</comment>
<keyword evidence="1 5" id="KW-0489">Methyltransferase</keyword>
<dbReference type="GO" id="GO:0032259">
    <property type="term" value="P:methylation"/>
    <property type="evidence" value="ECO:0007669"/>
    <property type="project" value="UniProtKB-KW"/>
</dbReference>
<dbReference type="EC" id="2.1.1.297" evidence="5"/>
<dbReference type="PANTHER" id="PTHR18895:SF74">
    <property type="entry name" value="MTRF1L RELEASE FACTOR GLUTAMINE METHYLTRANSFERASE"/>
    <property type="match status" value="1"/>
</dbReference>
<keyword evidence="3 5" id="KW-0949">S-adenosyl-L-methionine</keyword>
<evidence type="ECO:0000256" key="4">
    <source>
        <dbReference type="ARBA" id="ARBA00048391"/>
    </source>
</evidence>
<dbReference type="Pfam" id="PF17827">
    <property type="entry name" value="PrmC_N"/>
    <property type="match status" value="1"/>
</dbReference>
<dbReference type="Proteomes" id="UP000018466">
    <property type="component" value="Unassembled WGS sequence"/>
</dbReference>
<dbReference type="RefSeq" id="WP_009532821.1">
    <property type="nucleotide sequence ID" value="NZ_JH590862.1"/>
</dbReference>
<dbReference type="Pfam" id="PF05175">
    <property type="entry name" value="MTS"/>
    <property type="match status" value="1"/>
</dbReference>
<evidence type="ECO:0000256" key="5">
    <source>
        <dbReference type="HAMAP-Rule" id="MF_02126"/>
    </source>
</evidence>
<evidence type="ECO:0000259" key="7">
    <source>
        <dbReference type="Pfam" id="PF17827"/>
    </source>
</evidence>
<dbReference type="GeneID" id="86940748"/>
<evidence type="ECO:0000256" key="3">
    <source>
        <dbReference type="ARBA" id="ARBA00022691"/>
    </source>
</evidence>
<dbReference type="InterPro" id="IPR040758">
    <property type="entry name" value="PrmC_N"/>
</dbReference>